<feature type="domain" description="NodB homology" evidence="6">
    <location>
        <begin position="68"/>
        <end position="286"/>
    </location>
</feature>
<comment type="similarity">
    <text evidence="2">Belongs to the polysaccharide deacetylase family.</text>
</comment>
<keyword evidence="8" id="KW-1185">Reference proteome</keyword>
<evidence type="ECO:0000256" key="1">
    <source>
        <dbReference type="ARBA" id="ARBA00003236"/>
    </source>
</evidence>
<dbReference type="InterPro" id="IPR002509">
    <property type="entry name" value="NODB_dom"/>
</dbReference>
<dbReference type="Pfam" id="PF01522">
    <property type="entry name" value="Polysacc_deac_1"/>
    <property type="match status" value="1"/>
</dbReference>
<evidence type="ECO:0000313" key="7">
    <source>
        <dbReference type="EMBL" id="MBB5696329.1"/>
    </source>
</evidence>
<evidence type="ECO:0000256" key="3">
    <source>
        <dbReference type="ARBA" id="ARBA00020071"/>
    </source>
</evidence>
<sequence length="327" mass="36129">MSISPEPRDLRGYAGRWPDFRWPNGARLAVSVVVNFEEGSEQQVGDGDPRSEPMGEVMSVVPPGVRDGGQESIFGYGPRAGLWRMLDALEGTALPATIFFCGRAVQRIPDLARECVARGHEAAAHGWRWRPHADYATPGAEAADLDRCIAAIRDATGETPAGFFCRGGESPWTRALLRERGFLYASNAFDDDLPYYDWEGGSPLLVVPYALDTNDMKFFHPNGFVRALEMVDYVTDALDVLEEEAARGLPRLLNIGFHLRICGRPARFPAFRDTLRTLAARGDRIWVARRDAIARAYAAAVPATHPCEMRRASEDGRPREGLGAGRR</sequence>
<gene>
    <name evidence="7" type="ORF">FHS87_004400</name>
</gene>
<feature type="compositionally biased region" description="Basic and acidic residues" evidence="5">
    <location>
        <begin position="308"/>
        <end position="320"/>
    </location>
</feature>
<dbReference type="PROSITE" id="PS51677">
    <property type="entry name" value="NODB"/>
    <property type="match status" value="1"/>
</dbReference>
<protein>
    <recommendedName>
        <fullName evidence="3">Chitooligosaccharide deacetylase</fullName>
    </recommendedName>
    <alternativeName>
        <fullName evidence="4">Nodulation protein B</fullName>
    </alternativeName>
</protein>
<dbReference type="PANTHER" id="PTHR43123">
    <property type="entry name" value="POLYSACCHARIDE DEACETYLASE-RELATED"/>
    <property type="match status" value="1"/>
</dbReference>
<dbReference type="AlphaFoldDB" id="A0A840YCB8"/>
<proteinExistence type="inferred from homology"/>
<evidence type="ECO:0000313" key="8">
    <source>
        <dbReference type="Proteomes" id="UP000580654"/>
    </source>
</evidence>
<evidence type="ECO:0000256" key="2">
    <source>
        <dbReference type="ARBA" id="ARBA00010973"/>
    </source>
</evidence>
<evidence type="ECO:0000256" key="5">
    <source>
        <dbReference type="SAM" id="MobiDB-lite"/>
    </source>
</evidence>
<dbReference type="Proteomes" id="UP000580654">
    <property type="component" value="Unassembled WGS sequence"/>
</dbReference>
<comment type="function">
    <text evidence="1">Is involved in generating a small heat-stable compound (Nod), an acylated oligomer of N-acetylglucosamine, that stimulates mitosis in various plant protoplasts.</text>
</comment>
<dbReference type="SUPFAM" id="SSF88713">
    <property type="entry name" value="Glycoside hydrolase/deacetylase"/>
    <property type="match status" value="1"/>
</dbReference>
<dbReference type="EMBL" id="JACIJD010000037">
    <property type="protein sequence ID" value="MBB5696329.1"/>
    <property type="molecule type" value="Genomic_DNA"/>
</dbReference>
<dbReference type="RefSeq" id="WP_184521539.1">
    <property type="nucleotide sequence ID" value="NZ_JACIJD010000037.1"/>
</dbReference>
<feature type="region of interest" description="Disordered" evidence="5">
    <location>
        <begin position="308"/>
        <end position="327"/>
    </location>
</feature>
<dbReference type="PANTHER" id="PTHR43123:SF1">
    <property type="entry name" value="POLYSACCHARIDE DEACETYLASE-RELATED"/>
    <property type="match status" value="1"/>
</dbReference>
<reference evidence="7 8" key="1">
    <citation type="submission" date="2020-08" db="EMBL/GenBank/DDBJ databases">
        <title>Genomic Encyclopedia of Type Strains, Phase IV (KMG-IV): sequencing the most valuable type-strain genomes for metagenomic binning, comparative biology and taxonomic classification.</title>
        <authorList>
            <person name="Goeker M."/>
        </authorList>
    </citation>
    <scope>NUCLEOTIDE SEQUENCE [LARGE SCALE GENOMIC DNA]</scope>
    <source>
        <strain evidence="7 8">DSM 25622</strain>
    </source>
</reference>
<name>A0A840YCB8_9PROT</name>
<evidence type="ECO:0000259" key="6">
    <source>
        <dbReference type="PROSITE" id="PS51677"/>
    </source>
</evidence>
<evidence type="ECO:0000256" key="4">
    <source>
        <dbReference type="ARBA" id="ARBA00032976"/>
    </source>
</evidence>
<accession>A0A840YCB8</accession>
<dbReference type="GO" id="GO:0016810">
    <property type="term" value="F:hydrolase activity, acting on carbon-nitrogen (but not peptide) bonds"/>
    <property type="evidence" value="ECO:0007669"/>
    <property type="project" value="InterPro"/>
</dbReference>
<organism evidence="7 8">
    <name type="scientific">Muricoccus pecuniae</name>
    <dbReference type="NCBI Taxonomy" id="693023"/>
    <lineage>
        <taxon>Bacteria</taxon>
        <taxon>Pseudomonadati</taxon>
        <taxon>Pseudomonadota</taxon>
        <taxon>Alphaproteobacteria</taxon>
        <taxon>Acetobacterales</taxon>
        <taxon>Roseomonadaceae</taxon>
        <taxon>Muricoccus</taxon>
    </lineage>
</organism>
<comment type="caution">
    <text evidence="7">The sequence shown here is derived from an EMBL/GenBank/DDBJ whole genome shotgun (WGS) entry which is preliminary data.</text>
</comment>
<dbReference type="Gene3D" id="3.20.20.370">
    <property type="entry name" value="Glycoside hydrolase/deacetylase"/>
    <property type="match status" value="1"/>
</dbReference>
<dbReference type="GO" id="GO:0005975">
    <property type="term" value="P:carbohydrate metabolic process"/>
    <property type="evidence" value="ECO:0007669"/>
    <property type="project" value="InterPro"/>
</dbReference>
<dbReference type="InterPro" id="IPR011330">
    <property type="entry name" value="Glyco_hydro/deAcase_b/a-brl"/>
</dbReference>